<evidence type="ECO:0000313" key="3">
    <source>
        <dbReference type="EMBL" id="SCP96056.1"/>
    </source>
</evidence>
<gene>
    <name evidence="3" type="ORF">SAMN05421730_1003148</name>
</gene>
<dbReference type="PROSITE" id="PS50943">
    <property type="entry name" value="HTH_CROC1"/>
    <property type="match status" value="1"/>
</dbReference>
<dbReference type="EMBL" id="FMKA01000003">
    <property type="protein sequence ID" value="SCP96056.1"/>
    <property type="molecule type" value="Genomic_DNA"/>
</dbReference>
<keyword evidence="4" id="KW-1185">Reference proteome</keyword>
<dbReference type="PANTHER" id="PTHR46797:SF1">
    <property type="entry name" value="METHYLPHOSPHONATE SYNTHASE"/>
    <property type="match status" value="1"/>
</dbReference>
<dbReference type="InterPro" id="IPR014710">
    <property type="entry name" value="RmlC-like_jellyroll"/>
</dbReference>
<proteinExistence type="predicted"/>
<dbReference type="Pfam" id="PF01381">
    <property type="entry name" value="HTH_3"/>
    <property type="match status" value="1"/>
</dbReference>
<dbReference type="CDD" id="cd00093">
    <property type="entry name" value="HTH_XRE"/>
    <property type="match status" value="1"/>
</dbReference>
<dbReference type="Pfam" id="PF07883">
    <property type="entry name" value="Cupin_2"/>
    <property type="match status" value="1"/>
</dbReference>
<evidence type="ECO:0000259" key="2">
    <source>
        <dbReference type="PROSITE" id="PS50943"/>
    </source>
</evidence>
<dbReference type="RefSeq" id="WP_091230896.1">
    <property type="nucleotide sequence ID" value="NZ_FMKA01000003.1"/>
</dbReference>
<dbReference type="InterPro" id="IPR050807">
    <property type="entry name" value="TransReg_Diox_bact_type"/>
</dbReference>
<dbReference type="CDD" id="cd02209">
    <property type="entry name" value="cupin_XRE_C"/>
    <property type="match status" value="1"/>
</dbReference>
<dbReference type="OrthoDB" id="9814553at2"/>
<protein>
    <submittedName>
        <fullName evidence="3">Cupin domain protein</fullName>
    </submittedName>
</protein>
<evidence type="ECO:0000256" key="1">
    <source>
        <dbReference type="ARBA" id="ARBA00023125"/>
    </source>
</evidence>
<dbReference type="SUPFAM" id="SSF47413">
    <property type="entry name" value="lambda repressor-like DNA-binding domains"/>
    <property type="match status" value="1"/>
</dbReference>
<dbReference type="InterPro" id="IPR010982">
    <property type="entry name" value="Lambda_DNA-bd_dom_sf"/>
</dbReference>
<dbReference type="SMART" id="SM00530">
    <property type="entry name" value="HTH_XRE"/>
    <property type="match status" value="1"/>
</dbReference>
<dbReference type="Gene3D" id="1.10.260.40">
    <property type="entry name" value="lambda repressor-like DNA-binding domains"/>
    <property type="match status" value="1"/>
</dbReference>
<evidence type="ECO:0000313" key="4">
    <source>
        <dbReference type="Proteomes" id="UP000199315"/>
    </source>
</evidence>
<dbReference type="InterPro" id="IPR011051">
    <property type="entry name" value="RmlC_Cupin_sf"/>
</dbReference>
<dbReference type="GO" id="GO:0005829">
    <property type="term" value="C:cytosol"/>
    <property type="evidence" value="ECO:0007669"/>
    <property type="project" value="TreeGrafter"/>
</dbReference>
<dbReference type="InterPro" id="IPR013096">
    <property type="entry name" value="Cupin_2"/>
</dbReference>
<dbReference type="SUPFAM" id="SSF51182">
    <property type="entry name" value="RmlC-like cupins"/>
    <property type="match status" value="1"/>
</dbReference>
<organism evidence="3 4">
    <name type="scientific">Anaerobium acetethylicum</name>
    <dbReference type="NCBI Taxonomy" id="1619234"/>
    <lineage>
        <taxon>Bacteria</taxon>
        <taxon>Bacillati</taxon>
        <taxon>Bacillota</taxon>
        <taxon>Clostridia</taxon>
        <taxon>Lachnospirales</taxon>
        <taxon>Lachnospiraceae</taxon>
        <taxon>Anaerobium</taxon>
    </lineage>
</organism>
<reference evidence="3 4" key="1">
    <citation type="submission" date="2016-09" db="EMBL/GenBank/DDBJ databases">
        <authorList>
            <person name="Capua I."/>
            <person name="De Benedictis P."/>
            <person name="Joannis T."/>
            <person name="Lombin L.H."/>
            <person name="Cattoli G."/>
        </authorList>
    </citation>
    <scope>NUCLEOTIDE SEQUENCE [LARGE SCALE GENOMIC DNA]</scope>
    <source>
        <strain evidence="3 4">GluBS11</strain>
    </source>
</reference>
<dbReference type="GO" id="GO:0003700">
    <property type="term" value="F:DNA-binding transcription factor activity"/>
    <property type="evidence" value="ECO:0007669"/>
    <property type="project" value="TreeGrafter"/>
</dbReference>
<feature type="domain" description="HTH cro/C1-type" evidence="2">
    <location>
        <begin position="13"/>
        <end position="67"/>
    </location>
</feature>
<keyword evidence="1" id="KW-0238">DNA-binding</keyword>
<dbReference type="AlphaFoldDB" id="A0A1D3TR00"/>
<accession>A0A1D3TR00</accession>
<name>A0A1D3TR00_9FIRM</name>
<dbReference type="InterPro" id="IPR001387">
    <property type="entry name" value="Cro/C1-type_HTH"/>
</dbReference>
<dbReference type="GO" id="GO:0003677">
    <property type="term" value="F:DNA binding"/>
    <property type="evidence" value="ECO:0007669"/>
    <property type="project" value="UniProtKB-KW"/>
</dbReference>
<dbReference type="Gene3D" id="2.60.120.10">
    <property type="entry name" value="Jelly Rolls"/>
    <property type="match status" value="1"/>
</dbReference>
<dbReference type="PANTHER" id="PTHR46797">
    <property type="entry name" value="HTH-TYPE TRANSCRIPTIONAL REGULATOR"/>
    <property type="match status" value="1"/>
</dbReference>
<sequence length="189" mass="21188">MSDLDLTKIGNILKTQRLAQNLSLRDLSAKSNIAASTISQIETGKTSPNLMSLKALCDSLKLPVSALFLDDAADRIKLVRKSEQQTFVRNVSNGKESIESLITKGTNEMWGGIINVPAKTDSGNYSRHGGEEFVFILKGTLTFDLEGNETYLLEERDTLYYPNYIGHRWRNDTDEDVEFLIVTTSPYNF</sequence>
<dbReference type="STRING" id="1619234.SAMN05421730_1003148"/>
<dbReference type="Proteomes" id="UP000199315">
    <property type="component" value="Unassembled WGS sequence"/>
</dbReference>